<reference evidence="4" key="1">
    <citation type="submission" date="2016-11" db="EMBL/GenBank/DDBJ databases">
        <authorList>
            <person name="Varghese N."/>
            <person name="Submissions S."/>
        </authorList>
    </citation>
    <scope>NUCLEOTIDE SEQUENCE [LARGE SCALE GENOMIC DNA]</scope>
    <source>
        <strain evidence="4">DSM 10349</strain>
    </source>
</reference>
<proteinExistence type="inferred from homology"/>
<dbReference type="PANTHER" id="PTHR21015:SF22">
    <property type="entry name" value="GLYCOSYLTRANSFERASE"/>
    <property type="match status" value="1"/>
</dbReference>
<dbReference type="RefSeq" id="WP_072911197.1">
    <property type="nucleotide sequence ID" value="NZ_FRAR01000007.1"/>
</dbReference>
<accession>A0A1M6Q2B3</accession>
<evidence type="ECO:0000313" key="3">
    <source>
        <dbReference type="EMBL" id="SHK14340.1"/>
    </source>
</evidence>
<evidence type="ECO:0000256" key="2">
    <source>
        <dbReference type="ARBA" id="ARBA00022679"/>
    </source>
</evidence>
<dbReference type="OrthoDB" id="6620093at2"/>
<dbReference type="AlphaFoldDB" id="A0A1M6Q2B3"/>
<name>A0A1M6Q2B3_9FIRM</name>
<dbReference type="PANTHER" id="PTHR21015">
    <property type="entry name" value="UDP-N-ACETYLGLUCOSAMINE--N-ACETYLMURAMYL-(PENTAPEPTIDE) PYROPHOSPHORYL-UNDECAPRENOL N-ACETYLGLUCOSAMINE TRANSFERASE 1"/>
    <property type="match status" value="1"/>
</dbReference>
<dbReference type="Gene3D" id="3.40.50.2000">
    <property type="entry name" value="Glycogen Phosphorylase B"/>
    <property type="match status" value="2"/>
</dbReference>
<dbReference type="GO" id="GO:0008194">
    <property type="term" value="F:UDP-glycosyltransferase activity"/>
    <property type="evidence" value="ECO:0007669"/>
    <property type="project" value="InterPro"/>
</dbReference>
<dbReference type="STRING" id="1121421.SAMN02745123_00864"/>
<organism evidence="3 4">
    <name type="scientific">Desulforamulus aeronauticus DSM 10349</name>
    <dbReference type="NCBI Taxonomy" id="1121421"/>
    <lineage>
        <taxon>Bacteria</taxon>
        <taxon>Bacillati</taxon>
        <taxon>Bacillota</taxon>
        <taxon>Clostridia</taxon>
        <taxon>Eubacteriales</taxon>
        <taxon>Peptococcaceae</taxon>
        <taxon>Desulforamulus</taxon>
    </lineage>
</organism>
<sequence length="391" mass="44039">MSKIVFFSIPAHGHTNPTIAVVKELTKRGHEVWYYSFNTFKERIETVGAKFISCDKYLPELKQEDEKKIGKDFAGLIEMVADTTISLDKKVCKELENFKPDCIVSDSLCFWGKLFAKKLKIKYICSTTSFAFNKYTVKMMKRGVGEIIRMAIGMPRINKKIQLLRANGYEIDNFVSLIENDNNTNTIVYTSKEFQPMSETFSDKYTFVGPSVSDVEEYVGNKRRTVYISLGTVLNKNNEFYKNCIEALKGLNVDVIMSVGEKTDIAALGKIPDNFIVKNRVDQIKVLKKSDVFLTHCGMNSVNESLYHGVPMVLFPQHSEQAMVAERTAVLGAGLMLSGNKPKHIRKVIEQILNDATYKENANKILKSFKTSGGAKKAADVILNVINDGEK</sequence>
<dbReference type="GO" id="GO:0016758">
    <property type="term" value="F:hexosyltransferase activity"/>
    <property type="evidence" value="ECO:0007669"/>
    <property type="project" value="InterPro"/>
</dbReference>
<comment type="similarity">
    <text evidence="1">Belongs to the UDP-glycosyltransferase family.</text>
</comment>
<evidence type="ECO:0000256" key="1">
    <source>
        <dbReference type="ARBA" id="ARBA00009995"/>
    </source>
</evidence>
<evidence type="ECO:0000313" key="4">
    <source>
        <dbReference type="Proteomes" id="UP000183997"/>
    </source>
</evidence>
<protein>
    <submittedName>
        <fullName evidence="3">Glycosyltransferase, MGT family</fullName>
    </submittedName>
</protein>
<dbReference type="InterPro" id="IPR006326">
    <property type="entry name" value="UDPGT_MGT-like"/>
</dbReference>
<dbReference type="FunFam" id="3.40.50.2000:FF:000072">
    <property type="entry name" value="Glycosyl transferase"/>
    <property type="match status" value="1"/>
</dbReference>
<dbReference type="SUPFAM" id="SSF53756">
    <property type="entry name" value="UDP-Glycosyltransferase/glycogen phosphorylase"/>
    <property type="match status" value="1"/>
</dbReference>
<keyword evidence="2 3" id="KW-0808">Transferase</keyword>
<keyword evidence="4" id="KW-1185">Reference proteome</keyword>
<dbReference type="NCBIfam" id="TIGR01426">
    <property type="entry name" value="MGT"/>
    <property type="match status" value="1"/>
</dbReference>
<dbReference type="EMBL" id="FRAR01000007">
    <property type="protein sequence ID" value="SHK14340.1"/>
    <property type="molecule type" value="Genomic_DNA"/>
</dbReference>
<dbReference type="CDD" id="cd03784">
    <property type="entry name" value="GT1_Gtf-like"/>
    <property type="match status" value="1"/>
</dbReference>
<dbReference type="InterPro" id="IPR002213">
    <property type="entry name" value="UDP_glucos_trans"/>
</dbReference>
<gene>
    <name evidence="3" type="ORF">SAMN02745123_00864</name>
</gene>
<dbReference type="Pfam" id="PF00201">
    <property type="entry name" value="UDPGT"/>
    <property type="match status" value="1"/>
</dbReference>
<dbReference type="Proteomes" id="UP000183997">
    <property type="component" value="Unassembled WGS sequence"/>
</dbReference>